<reference evidence="2 3" key="1">
    <citation type="submission" date="2020-09" db="EMBL/GenBank/DDBJ databases">
        <authorList>
            <person name="Jameson E."/>
        </authorList>
    </citation>
    <scope>NUCLEOTIDE SEQUENCE [LARGE SCALE GENOMIC DNA]</scope>
</reference>
<keyword evidence="3" id="KW-1185">Reference proteome</keyword>
<dbReference type="Proteomes" id="UP000596247">
    <property type="component" value="Chromosome"/>
</dbReference>
<protein>
    <submittedName>
        <fullName evidence="2">Uncharacterized protein</fullName>
    </submittedName>
</protein>
<proteinExistence type="predicted"/>
<feature type="coiled-coil region" evidence="1">
    <location>
        <begin position="100"/>
        <end position="127"/>
    </location>
</feature>
<keyword evidence="1" id="KW-0175">Coiled coil</keyword>
<organism evidence="2 3">
    <name type="scientific">Klebsiella phage vB_KvM-Eowyn</name>
    <dbReference type="NCBI Taxonomy" id="2762819"/>
    <lineage>
        <taxon>Viruses</taxon>
        <taxon>Duplodnaviria</taxon>
        <taxon>Heunggongvirae</taxon>
        <taxon>Uroviricota</taxon>
        <taxon>Caudoviricetes</taxon>
        <taxon>Chimalliviridae</taxon>
        <taxon>Eowynvirus</taxon>
        <taxon>Eowynvirus eowyn</taxon>
    </lineage>
</organism>
<accession>A0A7R8R6C1</accession>
<evidence type="ECO:0000313" key="2">
    <source>
        <dbReference type="EMBL" id="CAD5236029.1"/>
    </source>
</evidence>
<dbReference type="EMBL" id="LR881104">
    <property type="protein sequence ID" value="CAD5236029.1"/>
    <property type="molecule type" value="Genomic_DNA"/>
</dbReference>
<gene>
    <name evidence="2" type="ORF">LLCLJKAH_00040</name>
</gene>
<name>A0A7R8R6C1_9CAUD</name>
<sequence>MSKCKLLLSCLIGMLLSAAAFADMPYITNNIAESRERVQNGDMSCETSHPQATVNAGVYGNNGQQYRYQDDDKGAFIAISIPIGGNQNKVDCQPMYDQMLQQKDLQLKQLQAQNEMLMKNLQLQSDRSLTAK</sequence>
<evidence type="ECO:0000313" key="3">
    <source>
        <dbReference type="Proteomes" id="UP000596247"/>
    </source>
</evidence>
<evidence type="ECO:0000256" key="1">
    <source>
        <dbReference type="SAM" id="Coils"/>
    </source>
</evidence>